<sequence length="559" mass="59014">MSSQISRRTLLRTAVTVAGAAVAAPLLSACGSGGAAKSGSNSKAGLAGALPAFVASTAVTADIPSVTGPSGGFSDPGFLTYPAAPVKTVTKTPGSGGSYSAVTPLWGTIPAADNPFYQAVNAALGVKLTMQPANGTTYNTAIPTLTAAQKLPDWVQLPTWWNALFNVGGLVGTQLADLTPYLAGDKIKEYPNLAALPTGAWQAGVWGDKLYGIPSFASGTAFAGAFFYRRDVFEAKGIAADSVKSADDLMNLGKELTNASAGVWAFDDMWTYLTQPFGIAQLFTAKDGKLVHKYEQPEYLEALNWAWKLAKSGYIHPDALAGNNNDAKARFYAGKVLVTGDGTGSWNMADAQAGQAADPKYRRGALPLFAADGTSAPSIFLGSSTSLVSYLNAKLKPEQIKELLAVANYLAAPWGSAEYTLINYGVEGVDHTRVDGTPTFTPAGQKSVQQQTYPFLVSSPQATSNPGFDQITKDRTAWEAQAVKYAYKPVFWNMNITVPSRLATAGAAQALEDTVKDVQHGLKTVADYQNALTSWKRSGGDELTAWYQSEIYDKQGSGQ</sequence>
<reference evidence="3" key="2">
    <citation type="submission" date="2020-09" db="EMBL/GenBank/DDBJ databases">
        <authorList>
            <person name="Sun Q."/>
            <person name="Ohkuma M."/>
        </authorList>
    </citation>
    <scope>NUCLEOTIDE SEQUENCE</scope>
    <source>
        <strain evidence="3">JCM 4646</strain>
    </source>
</reference>
<evidence type="ECO:0000256" key="2">
    <source>
        <dbReference type="SAM" id="SignalP"/>
    </source>
</evidence>
<dbReference type="InterPro" id="IPR006311">
    <property type="entry name" value="TAT_signal"/>
</dbReference>
<comment type="caution">
    <text evidence="3">The sequence shown here is derived from an EMBL/GenBank/DDBJ whole genome shotgun (WGS) entry which is preliminary data.</text>
</comment>
<protein>
    <submittedName>
        <fullName evidence="3">Lipoprotein</fullName>
    </submittedName>
</protein>
<dbReference type="AlphaFoldDB" id="A0A919FVD9"/>
<name>A0A919FVD9_9ACTN</name>
<keyword evidence="4" id="KW-1185">Reference proteome</keyword>
<dbReference type="InterPro" id="IPR050490">
    <property type="entry name" value="Bact_solute-bd_prot1"/>
</dbReference>
<evidence type="ECO:0000256" key="1">
    <source>
        <dbReference type="ARBA" id="ARBA00008520"/>
    </source>
</evidence>
<organism evidence="3 4">
    <name type="scientific">Kitasatospora indigofera</name>
    <dbReference type="NCBI Taxonomy" id="67307"/>
    <lineage>
        <taxon>Bacteria</taxon>
        <taxon>Bacillati</taxon>
        <taxon>Actinomycetota</taxon>
        <taxon>Actinomycetes</taxon>
        <taxon>Kitasatosporales</taxon>
        <taxon>Streptomycetaceae</taxon>
        <taxon>Kitasatospora</taxon>
    </lineage>
</organism>
<evidence type="ECO:0000313" key="4">
    <source>
        <dbReference type="Proteomes" id="UP000617734"/>
    </source>
</evidence>
<dbReference type="GeneID" id="95354095"/>
<reference evidence="3" key="1">
    <citation type="journal article" date="2014" name="Int. J. Syst. Evol. Microbiol.">
        <title>Complete genome sequence of Corynebacterium casei LMG S-19264T (=DSM 44701T), isolated from a smear-ripened cheese.</title>
        <authorList>
            <consortium name="US DOE Joint Genome Institute (JGI-PGF)"/>
            <person name="Walter F."/>
            <person name="Albersmeier A."/>
            <person name="Kalinowski J."/>
            <person name="Ruckert C."/>
        </authorList>
    </citation>
    <scope>NUCLEOTIDE SEQUENCE</scope>
    <source>
        <strain evidence="3">JCM 4646</strain>
    </source>
</reference>
<dbReference type="Gene3D" id="3.40.190.10">
    <property type="entry name" value="Periplasmic binding protein-like II"/>
    <property type="match status" value="1"/>
</dbReference>
<feature type="chain" id="PRO_5037869831" evidence="2">
    <location>
        <begin position="24"/>
        <end position="559"/>
    </location>
</feature>
<dbReference type="EMBL" id="BNBO01000019">
    <property type="protein sequence ID" value="GHH73142.1"/>
    <property type="molecule type" value="Genomic_DNA"/>
</dbReference>
<proteinExistence type="inferred from homology"/>
<dbReference type="PROSITE" id="PS51318">
    <property type="entry name" value="TAT"/>
    <property type="match status" value="1"/>
</dbReference>
<dbReference type="Proteomes" id="UP000617734">
    <property type="component" value="Unassembled WGS sequence"/>
</dbReference>
<dbReference type="RefSeq" id="WP_190211943.1">
    <property type="nucleotide sequence ID" value="NZ_BNBO01000019.1"/>
</dbReference>
<gene>
    <name evidence="3" type="ORF">GCM10018781_36820</name>
</gene>
<dbReference type="SUPFAM" id="SSF53850">
    <property type="entry name" value="Periplasmic binding protein-like II"/>
    <property type="match status" value="1"/>
</dbReference>
<dbReference type="PANTHER" id="PTHR43649:SF31">
    <property type="entry name" value="SN-GLYCEROL-3-PHOSPHATE-BINDING PERIPLASMIC PROTEIN UGPB"/>
    <property type="match status" value="1"/>
</dbReference>
<evidence type="ECO:0000313" key="3">
    <source>
        <dbReference type="EMBL" id="GHH73142.1"/>
    </source>
</evidence>
<keyword evidence="2" id="KW-0732">Signal</keyword>
<accession>A0A919FVD9</accession>
<dbReference type="PANTHER" id="PTHR43649">
    <property type="entry name" value="ARABINOSE-BINDING PROTEIN-RELATED"/>
    <property type="match status" value="1"/>
</dbReference>
<comment type="similarity">
    <text evidence="1">Belongs to the bacterial solute-binding protein 1 family.</text>
</comment>
<dbReference type="PROSITE" id="PS51257">
    <property type="entry name" value="PROKAR_LIPOPROTEIN"/>
    <property type="match status" value="1"/>
</dbReference>
<feature type="signal peptide" evidence="2">
    <location>
        <begin position="1"/>
        <end position="23"/>
    </location>
</feature>
<keyword evidence="3" id="KW-0449">Lipoprotein</keyword>